<dbReference type="Pfam" id="PF06353">
    <property type="entry name" value="DUF1062"/>
    <property type="match status" value="1"/>
</dbReference>
<organism evidence="1 2">
    <name type="scientific">Actinacidiphila acidipaludis</name>
    <dbReference type="NCBI Taxonomy" id="2873382"/>
    <lineage>
        <taxon>Bacteria</taxon>
        <taxon>Bacillati</taxon>
        <taxon>Actinomycetota</taxon>
        <taxon>Actinomycetes</taxon>
        <taxon>Kitasatosporales</taxon>
        <taxon>Streptomycetaceae</taxon>
        <taxon>Actinacidiphila</taxon>
    </lineage>
</organism>
<evidence type="ECO:0000313" key="1">
    <source>
        <dbReference type="EMBL" id="MBY8880899.1"/>
    </source>
</evidence>
<dbReference type="EMBL" id="JAINZZ010000038">
    <property type="protein sequence ID" value="MBY8880899.1"/>
    <property type="molecule type" value="Genomic_DNA"/>
</dbReference>
<reference evidence="1 2" key="1">
    <citation type="submission" date="2021-08" db="EMBL/GenBank/DDBJ databases">
        <title>WGS of actinomycetes from Thailand.</title>
        <authorList>
            <person name="Thawai C."/>
        </authorList>
    </citation>
    <scope>NUCLEOTIDE SEQUENCE [LARGE SCALE GENOMIC DNA]</scope>
    <source>
        <strain evidence="1 2">PLK6-54</strain>
    </source>
</reference>
<sequence length="159" mass="17459">MPFERPHPTRRTWAPVRRFPPGSIDSVRQAGRSGCARGSKFPVLERVAVRSVRPGLLDRLHGNDPTLPAELLLKHQNRIPLDWDGAWRLDTGAPPARAEVRDVAVRFAAPIPVRPVRLIAEGVGLSRAGVERLLADGKLVSAIRLSGRTAADFTFTLKP</sequence>
<name>A0ABS7QCL1_9ACTN</name>
<protein>
    <submittedName>
        <fullName evidence="1">DUF1062 domain-containing protein</fullName>
    </submittedName>
</protein>
<evidence type="ECO:0000313" key="2">
    <source>
        <dbReference type="Proteomes" id="UP000778578"/>
    </source>
</evidence>
<dbReference type="Proteomes" id="UP000778578">
    <property type="component" value="Unassembled WGS sequence"/>
</dbReference>
<keyword evidence="2" id="KW-1185">Reference proteome</keyword>
<dbReference type="InterPro" id="IPR009412">
    <property type="entry name" value="DUF1062"/>
</dbReference>
<proteinExistence type="predicted"/>
<accession>A0ABS7QCL1</accession>
<comment type="caution">
    <text evidence="1">The sequence shown here is derived from an EMBL/GenBank/DDBJ whole genome shotgun (WGS) entry which is preliminary data.</text>
</comment>
<gene>
    <name evidence="1" type="ORF">K7862_25150</name>
</gene>